<evidence type="ECO:0000313" key="15">
    <source>
        <dbReference type="EMBL" id="MFB5682982.1"/>
    </source>
</evidence>
<dbReference type="PROSITE" id="PS50109">
    <property type="entry name" value="HIS_KIN"/>
    <property type="match status" value="1"/>
</dbReference>
<keyword evidence="16" id="KW-1185">Reference proteome</keyword>
<dbReference type="InterPro" id="IPR004358">
    <property type="entry name" value="Sig_transdc_His_kin-like_C"/>
</dbReference>
<evidence type="ECO:0000256" key="5">
    <source>
        <dbReference type="ARBA" id="ARBA00022553"/>
    </source>
</evidence>
<keyword evidence="12" id="KW-0812">Transmembrane</keyword>
<reference evidence="15 16" key="1">
    <citation type="submission" date="2024-09" db="EMBL/GenBank/DDBJ databases">
        <authorList>
            <person name="Ruan L."/>
        </authorList>
    </citation>
    <scope>NUCLEOTIDE SEQUENCE [LARGE SCALE GENOMIC DNA]</scope>
    <source>
        <strain evidence="15 16">D33</strain>
    </source>
</reference>
<organism evidence="15 16">
    <name type="scientific">Paenibacillus terreus</name>
    <dbReference type="NCBI Taxonomy" id="1387834"/>
    <lineage>
        <taxon>Bacteria</taxon>
        <taxon>Bacillati</taxon>
        <taxon>Bacillota</taxon>
        <taxon>Bacilli</taxon>
        <taxon>Bacillales</taxon>
        <taxon>Paenibacillaceae</taxon>
        <taxon>Paenibacillus</taxon>
    </lineage>
</organism>
<keyword evidence="7" id="KW-0547">Nucleotide-binding</keyword>
<evidence type="ECO:0000256" key="7">
    <source>
        <dbReference type="ARBA" id="ARBA00022741"/>
    </source>
</evidence>
<dbReference type="Pfam" id="PF00672">
    <property type="entry name" value="HAMP"/>
    <property type="match status" value="1"/>
</dbReference>
<dbReference type="InterPro" id="IPR036890">
    <property type="entry name" value="HATPase_C_sf"/>
</dbReference>
<dbReference type="PRINTS" id="PR00344">
    <property type="entry name" value="BCTRLSENSOR"/>
</dbReference>
<keyword evidence="12" id="KW-1133">Transmembrane helix</keyword>
<dbReference type="Proteomes" id="UP001580407">
    <property type="component" value="Unassembled WGS sequence"/>
</dbReference>
<comment type="subcellular location">
    <subcellularLocation>
        <location evidence="2">Cell membrane</location>
        <topology evidence="2">Multi-pass membrane protein</topology>
    </subcellularLocation>
</comment>
<dbReference type="PROSITE" id="PS50885">
    <property type="entry name" value="HAMP"/>
    <property type="match status" value="1"/>
</dbReference>
<evidence type="ECO:0000256" key="9">
    <source>
        <dbReference type="ARBA" id="ARBA00022840"/>
    </source>
</evidence>
<evidence type="ECO:0000256" key="11">
    <source>
        <dbReference type="ARBA" id="ARBA00023136"/>
    </source>
</evidence>
<protein>
    <recommendedName>
        <fullName evidence="3">histidine kinase</fullName>
        <ecNumber evidence="3">2.7.13.3</ecNumber>
    </recommendedName>
</protein>
<dbReference type="CDD" id="cd06225">
    <property type="entry name" value="HAMP"/>
    <property type="match status" value="1"/>
</dbReference>
<evidence type="ECO:0000256" key="8">
    <source>
        <dbReference type="ARBA" id="ARBA00022777"/>
    </source>
</evidence>
<evidence type="ECO:0000256" key="12">
    <source>
        <dbReference type="SAM" id="Phobius"/>
    </source>
</evidence>
<accession>A0ABV5BBA4</accession>
<keyword evidence="4" id="KW-1003">Cell membrane</keyword>
<comment type="caution">
    <text evidence="15">The sequence shown here is derived from an EMBL/GenBank/DDBJ whole genome shotgun (WGS) entry which is preliminary data.</text>
</comment>
<evidence type="ECO:0000256" key="6">
    <source>
        <dbReference type="ARBA" id="ARBA00022679"/>
    </source>
</evidence>
<dbReference type="Pfam" id="PF02518">
    <property type="entry name" value="HATPase_c"/>
    <property type="match status" value="1"/>
</dbReference>
<feature type="domain" description="Histidine kinase" evidence="13">
    <location>
        <begin position="479"/>
        <end position="581"/>
    </location>
</feature>
<dbReference type="SUPFAM" id="SSF55874">
    <property type="entry name" value="ATPase domain of HSP90 chaperone/DNA topoisomerase II/histidine kinase"/>
    <property type="match status" value="1"/>
</dbReference>
<dbReference type="InterPro" id="IPR005467">
    <property type="entry name" value="His_kinase_dom"/>
</dbReference>
<dbReference type="InterPro" id="IPR003660">
    <property type="entry name" value="HAMP_dom"/>
</dbReference>
<evidence type="ECO:0000256" key="4">
    <source>
        <dbReference type="ARBA" id="ARBA00022475"/>
    </source>
</evidence>
<keyword evidence="8 15" id="KW-0418">Kinase</keyword>
<keyword evidence="11 12" id="KW-0472">Membrane</keyword>
<keyword evidence="6 15" id="KW-0808">Transferase</keyword>
<keyword evidence="10" id="KW-0902">Two-component regulatory system</keyword>
<name>A0ABV5BBA4_9BACL</name>
<dbReference type="RefSeq" id="WP_375526727.1">
    <property type="nucleotide sequence ID" value="NZ_JBHILM010000022.1"/>
</dbReference>
<dbReference type="SMART" id="SM00387">
    <property type="entry name" value="HATPase_c"/>
    <property type="match status" value="1"/>
</dbReference>
<keyword evidence="5" id="KW-0597">Phosphoprotein</keyword>
<dbReference type="InterPro" id="IPR003594">
    <property type="entry name" value="HATPase_dom"/>
</dbReference>
<dbReference type="EC" id="2.7.13.3" evidence="3"/>
<comment type="catalytic activity">
    <reaction evidence="1">
        <text>ATP + protein L-histidine = ADP + protein N-phospho-L-histidine.</text>
        <dbReference type="EC" id="2.7.13.3"/>
    </reaction>
</comment>
<feature type="transmembrane region" description="Helical" evidence="12">
    <location>
        <begin position="288"/>
        <end position="307"/>
    </location>
</feature>
<keyword evidence="9" id="KW-0067">ATP-binding</keyword>
<gene>
    <name evidence="15" type="ORF">ACE3NQ_18865</name>
</gene>
<dbReference type="InterPro" id="IPR050640">
    <property type="entry name" value="Bact_2-comp_sensor_kinase"/>
</dbReference>
<dbReference type="SMART" id="SM00304">
    <property type="entry name" value="HAMP"/>
    <property type="match status" value="1"/>
</dbReference>
<evidence type="ECO:0000256" key="10">
    <source>
        <dbReference type="ARBA" id="ARBA00023012"/>
    </source>
</evidence>
<evidence type="ECO:0000259" key="14">
    <source>
        <dbReference type="PROSITE" id="PS50885"/>
    </source>
</evidence>
<dbReference type="Pfam" id="PF06580">
    <property type="entry name" value="His_kinase"/>
    <property type="match status" value="1"/>
</dbReference>
<evidence type="ECO:0000313" key="16">
    <source>
        <dbReference type="Proteomes" id="UP001580407"/>
    </source>
</evidence>
<sequence length="592" mass="67286">MAHIFKNAFIHAGIHRKMMLLISMLMLVSFIIFAAVLGYVFRIYDEQMYLKTSEVLNMSSIGIENQLKDMEQLTFKVVSDEPLQEYLRQLKRETSPYEKLVLRKKITNRLIAFAGSEKYVYSMMLIDNQRYVMSAGNREDMSEGLQSDLIRLAEGKSGSNTWYASGQSSLFAVRQIKSFTDSSFSLEGLGTLVVRIRIDRIVNDRVHDEDTGQLIITDGTQIIYPEKPLLHPDELKAELGREQPYGIGTYAEGTYFTAQARSSYTDWTYLHTTPFDDMFRSISIIKQLITVIFILLLLIALALAARLSGSITRPIHQLIGQMRNIEKGDLDRLEEEALGLIPSTSHGEVRLLHRTYRKMIRRIRELINENYAKQLLLRETELKALQAQINPHFLYNTLESVNWLAKVNKQHKISEMVEALGFLLRSAVSFREQLIPLAKELDIVRSYVTIQTTRFEERLRFNLDIAEGLDKALIPKLTLQPLVENAIHYALEPNIDPCTITITAYEENGVLLVRVQDDGPGMSGEFLARLRSGQIRTRGQGIGLNNIQERIQLTFGPQWGLELDSGPDEGTTVTIRIPLLEGGEKLVQSAAG</sequence>
<dbReference type="EMBL" id="JBHILM010000022">
    <property type="protein sequence ID" value="MFB5682982.1"/>
    <property type="molecule type" value="Genomic_DNA"/>
</dbReference>
<dbReference type="PANTHER" id="PTHR34220:SF7">
    <property type="entry name" value="SENSOR HISTIDINE KINASE YPDA"/>
    <property type="match status" value="1"/>
</dbReference>
<feature type="transmembrane region" description="Helical" evidence="12">
    <location>
        <begin position="20"/>
        <end position="41"/>
    </location>
</feature>
<feature type="domain" description="HAMP" evidence="14">
    <location>
        <begin position="309"/>
        <end position="368"/>
    </location>
</feature>
<evidence type="ECO:0000259" key="13">
    <source>
        <dbReference type="PROSITE" id="PS50109"/>
    </source>
</evidence>
<evidence type="ECO:0000256" key="2">
    <source>
        <dbReference type="ARBA" id="ARBA00004651"/>
    </source>
</evidence>
<evidence type="ECO:0000256" key="1">
    <source>
        <dbReference type="ARBA" id="ARBA00000085"/>
    </source>
</evidence>
<dbReference type="InterPro" id="IPR010559">
    <property type="entry name" value="Sig_transdc_His_kin_internal"/>
</dbReference>
<dbReference type="GO" id="GO:0004673">
    <property type="term" value="F:protein histidine kinase activity"/>
    <property type="evidence" value="ECO:0007669"/>
    <property type="project" value="UniProtKB-EC"/>
</dbReference>
<dbReference type="Gene3D" id="3.30.565.10">
    <property type="entry name" value="Histidine kinase-like ATPase, C-terminal domain"/>
    <property type="match status" value="1"/>
</dbReference>
<dbReference type="PANTHER" id="PTHR34220">
    <property type="entry name" value="SENSOR HISTIDINE KINASE YPDA"/>
    <property type="match status" value="1"/>
</dbReference>
<evidence type="ECO:0000256" key="3">
    <source>
        <dbReference type="ARBA" id="ARBA00012438"/>
    </source>
</evidence>
<dbReference type="Gene3D" id="6.10.340.10">
    <property type="match status" value="1"/>
</dbReference>
<proteinExistence type="predicted"/>